<reference evidence="2 3" key="1">
    <citation type="submission" date="2020-08" db="EMBL/GenBank/DDBJ databases">
        <title>Sequencing the genomes of 1000 actinobacteria strains.</title>
        <authorList>
            <person name="Klenk H.-P."/>
        </authorList>
    </citation>
    <scope>NUCLEOTIDE SEQUENCE [LARGE SCALE GENOMIC DNA]</scope>
    <source>
        <strain evidence="2 3">DSM 45886</strain>
    </source>
</reference>
<evidence type="ECO:0000313" key="3">
    <source>
        <dbReference type="Proteomes" id="UP000578819"/>
    </source>
</evidence>
<proteinExistence type="predicted"/>
<protein>
    <submittedName>
        <fullName evidence="2">Uncharacterized protein</fullName>
    </submittedName>
</protein>
<evidence type="ECO:0000256" key="1">
    <source>
        <dbReference type="SAM" id="MobiDB-lite"/>
    </source>
</evidence>
<evidence type="ECO:0000313" key="2">
    <source>
        <dbReference type="EMBL" id="MBB4961833.1"/>
    </source>
</evidence>
<comment type="caution">
    <text evidence="2">The sequence shown here is derived from an EMBL/GenBank/DDBJ whole genome shotgun (WGS) entry which is preliminary data.</text>
</comment>
<dbReference type="EMBL" id="JACHJW010000001">
    <property type="protein sequence ID" value="MBB4961833.1"/>
    <property type="molecule type" value="Genomic_DNA"/>
</dbReference>
<dbReference type="RefSeq" id="WP_184537629.1">
    <property type="nucleotide sequence ID" value="NZ_JACHJW010000001.1"/>
</dbReference>
<keyword evidence="3" id="KW-1185">Reference proteome</keyword>
<accession>A0A7W7WSW5</accession>
<sequence length="1548" mass="164716">MTLPLADALPQTPWTLSTWYPVVLLPVRLETRFDQAALKIRVYPDQIHIDDHEPGLTAEEEAAGRTYWGGLPAGTAGTAGPTTGDRPARTIGTPDDTAWAELVRRFGEQRAGWIARVMEPDQTTGDFPDPLDRPGPWCDPARVRLLPSQWIAVGRTSTGVLFSGTSGPVTRDLAAGFTPLRPDQPSAGTPLDELPPESVPVDDGMRWMVDYAAAQAVGMAFPVTVPVDGTGRPLPIARLLVFGVDAQSAPDLSARALGRLLEAHAATDGLAFLPPATPTNNIETVTVTPRPPVAPVTGQDAGPTDPESAAELAAAALAVPLTADGTDLLTATRRRATRADAPTGLARAVHAGRSERRIERRVRRALWPATLGGTLRHLLPVATRAEQEQIRDHFVAHVHPEGPLPTLRIGSQPYGLLPVAALRSWQPRGTGEQRAVTVLRNLWQRVWLTSPVLRVRPGLADPEATMLEILATDARVLEVRARSMLGNEYVSWLWRFARLDLGPQWRQQVVEPGRALLAALGLGGSTDPRLSLAVFAKEAFALGTPLLDGTATDGAGGDEADPVRVHAYLTALTAVGLTGDSVPAAPVGVGPVPLFYRLLRAALIAEHSAAADAFATAAGLSSAREIPEPELVDVRPRELTATLRRRLAVVVPDSDGQTVGTYLATPQPADSRHVAATADLAEFRSVLTELAEALRPPEPPSGEPATPPLPPADLQRYLTGTLGLTTHRLDAWITSLATVRLDRTLADRPGDLPAGVHVGAYGWVTDLTPAPPPTRVARPAHVPATAAGATLVAAPDGAGHVHAPSAAQAVTAAVLRSAWRSHGGGDDNPVAVDLSSRRVRLAEQILDGMRSGQSLGALLGYRFERALHDHPQGPFDQYLPLFRRLAPLRAHRVDATEDGRTEITSTVESSAVTDGLELHRLHRADALAPELDRLPGPTRAAVTEVLQVLADSADAVGDVLLAEGVHQLAVGDMNRAAAAVDVISGAATSPPQLHVTRTPNSGVPITHRVMVLFNLDSRFDDLRMDWPATRHERPRIVGAAADALVSALLPPANRVFWRMRWHAPDGLVATPYVEASLDTLQIPAIDLVTAPPHPAAPDDADLDRQLELLAWDRFAPAEVTPQWRLELDYEHRPGDRGDRVSLAEFLHTVTALRDLLGRGRQVLAADLSDEPGLAPQYDPVTRAEADELWQAARTVAEDLAAVGSPGDPGWDEDAVRVLLRPAIGFGVVGAVPPLPSPETGESAAGHRPGEAVAEAARNAAAELTRRLAAHCRLVAQRVGRTPCPAGACGCVPDAEFDDPATPPEQRREFQVARIRALLGNDMPVLSCTWAPQPAVLSAVLGASDTLQGSPHAVRRWLARYGRVRPAVGRLQEVLTYAEALDAGGTVKLPLRIRVAQLPYRAGDRWVGNAPPRPETEPLSMVVVSLGELDLSRPVHGLLVDEWTEVVPAGRAQTALTFEYDAPAAAAPQAILLAVPADGAPTWQPASLAQTLEESLDLAIARAVDVDSLGDAGQFLPATYLPTNVAESATTTDFVPDAAVPPAGLQEGR</sequence>
<organism evidence="2 3">
    <name type="scientific">Micromonospora polyrhachis</name>
    <dbReference type="NCBI Taxonomy" id="1282883"/>
    <lineage>
        <taxon>Bacteria</taxon>
        <taxon>Bacillati</taxon>
        <taxon>Actinomycetota</taxon>
        <taxon>Actinomycetes</taxon>
        <taxon>Micromonosporales</taxon>
        <taxon>Micromonosporaceae</taxon>
        <taxon>Micromonospora</taxon>
    </lineage>
</organism>
<dbReference type="Proteomes" id="UP000578819">
    <property type="component" value="Unassembled WGS sequence"/>
</dbReference>
<gene>
    <name evidence="2" type="ORF">FHR38_005566</name>
</gene>
<name>A0A7W7WSW5_9ACTN</name>
<feature type="region of interest" description="Disordered" evidence="1">
    <location>
        <begin position="285"/>
        <end position="306"/>
    </location>
</feature>